<evidence type="ECO:0000256" key="1">
    <source>
        <dbReference type="SAM" id="SignalP"/>
    </source>
</evidence>
<organism evidence="2">
    <name type="scientific">Anguilla anguilla</name>
    <name type="common">European freshwater eel</name>
    <name type="synonym">Muraena anguilla</name>
    <dbReference type="NCBI Taxonomy" id="7936"/>
    <lineage>
        <taxon>Eukaryota</taxon>
        <taxon>Metazoa</taxon>
        <taxon>Chordata</taxon>
        <taxon>Craniata</taxon>
        <taxon>Vertebrata</taxon>
        <taxon>Euteleostomi</taxon>
        <taxon>Actinopterygii</taxon>
        <taxon>Neopterygii</taxon>
        <taxon>Teleostei</taxon>
        <taxon>Anguilliformes</taxon>
        <taxon>Anguillidae</taxon>
        <taxon>Anguilla</taxon>
    </lineage>
</organism>
<accession>A0A0E9WSM7</accession>
<name>A0A0E9WSM7_ANGAN</name>
<feature type="signal peptide" evidence="1">
    <location>
        <begin position="1"/>
        <end position="25"/>
    </location>
</feature>
<reference evidence="2" key="1">
    <citation type="submission" date="2014-11" db="EMBL/GenBank/DDBJ databases">
        <authorList>
            <person name="Amaro Gonzalez C."/>
        </authorList>
    </citation>
    <scope>NUCLEOTIDE SEQUENCE</scope>
</reference>
<dbReference type="EMBL" id="GBXM01016027">
    <property type="protein sequence ID" value="JAH92550.1"/>
    <property type="molecule type" value="Transcribed_RNA"/>
</dbReference>
<evidence type="ECO:0000313" key="2">
    <source>
        <dbReference type="EMBL" id="JAH92550.1"/>
    </source>
</evidence>
<protein>
    <recommendedName>
        <fullName evidence="3">Secreted protein</fullName>
    </recommendedName>
</protein>
<reference evidence="2" key="2">
    <citation type="journal article" date="2015" name="Fish Shellfish Immunol.">
        <title>Early steps in the European eel (Anguilla anguilla)-Vibrio vulnificus interaction in the gills: Role of the RtxA13 toxin.</title>
        <authorList>
            <person name="Callol A."/>
            <person name="Pajuelo D."/>
            <person name="Ebbesson L."/>
            <person name="Teles M."/>
            <person name="MacKenzie S."/>
            <person name="Amaro C."/>
        </authorList>
    </citation>
    <scope>NUCLEOTIDE SEQUENCE</scope>
</reference>
<keyword evidence="1" id="KW-0732">Signal</keyword>
<proteinExistence type="predicted"/>
<feature type="chain" id="PRO_5002434562" description="Secreted protein" evidence="1">
    <location>
        <begin position="26"/>
        <end position="78"/>
    </location>
</feature>
<sequence>MAALSSVCCMIVSCALFNFLVPVSSVDLCFCTFQQQESYGICQRRVTLGRDIKGTVCLVNLLSSLRVVSLILSLSGSL</sequence>
<evidence type="ECO:0008006" key="3">
    <source>
        <dbReference type="Google" id="ProtNLM"/>
    </source>
</evidence>
<dbReference type="AlphaFoldDB" id="A0A0E9WSM7"/>